<organism evidence="1 2">
    <name type="scientific">Eretmocerus hayati</name>
    <dbReference type="NCBI Taxonomy" id="131215"/>
    <lineage>
        <taxon>Eukaryota</taxon>
        <taxon>Metazoa</taxon>
        <taxon>Ecdysozoa</taxon>
        <taxon>Arthropoda</taxon>
        <taxon>Hexapoda</taxon>
        <taxon>Insecta</taxon>
        <taxon>Pterygota</taxon>
        <taxon>Neoptera</taxon>
        <taxon>Endopterygota</taxon>
        <taxon>Hymenoptera</taxon>
        <taxon>Apocrita</taxon>
        <taxon>Proctotrupomorpha</taxon>
        <taxon>Chalcidoidea</taxon>
        <taxon>Aphelinidae</taxon>
        <taxon>Aphelininae</taxon>
        <taxon>Eretmocerus</taxon>
    </lineage>
</organism>
<comment type="caution">
    <text evidence="1">The sequence shown here is derived from an EMBL/GenBank/DDBJ whole genome shotgun (WGS) entry which is preliminary data.</text>
</comment>
<reference evidence="1" key="1">
    <citation type="submission" date="2023-04" db="EMBL/GenBank/DDBJ databases">
        <title>A chromosome-level genome assembly of the parasitoid wasp Eretmocerus hayati.</title>
        <authorList>
            <person name="Zhong Y."/>
            <person name="Liu S."/>
            <person name="Liu Y."/>
        </authorList>
    </citation>
    <scope>NUCLEOTIDE SEQUENCE</scope>
    <source>
        <strain evidence="1">ZJU_SS_LIU_2023</strain>
    </source>
</reference>
<proteinExistence type="predicted"/>
<dbReference type="Proteomes" id="UP001239111">
    <property type="component" value="Chromosome 2"/>
</dbReference>
<sequence>MKLLSLVALAVLLTSGNCFYIDNDGEHTKEKIVGGDYYSIRKTPYQAQVVQLGVSICGATIISEYWLVSAAHCFEEPYRMSIRTGATYRSGDGQTHRIEKVIIHRNYNVFTNDNDISLIKLAKPIKFNEKQKAIPLARTAPKVGDVMAISGYGLEGDYRRASPFLKVANVSVVDQRICARRYIRDPITNNMFCAFGTGKVPSVTGGVTVSDSCQGDSGGPGVINGKLAGVVSSGMECGSTYYPGIYTRVDKYFKWIQGYTGIR</sequence>
<dbReference type="EMBL" id="CM056742">
    <property type="protein sequence ID" value="KAJ8676684.1"/>
    <property type="molecule type" value="Genomic_DNA"/>
</dbReference>
<gene>
    <name evidence="1" type="ORF">QAD02_012471</name>
</gene>
<name>A0ACC2P2C8_9HYME</name>
<evidence type="ECO:0000313" key="1">
    <source>
        <dbReference type="EMBL" id="KAJ8676684.1"/>
    </source>
</evidence>
<accession>A0ACC2P2C8</accession>
<keyword evidence="2" id="KW-1185">Reference proteome</keyword>
<protein>
    <submittedName>
        <fullName evidence="1">Uncharacterized protein</fullName>
    </submittedName>
</protein>
<evidence type="ECO:0000313" key="2">
    <source>
        <dbReference type="Proteomes" id="UP001239111"/>
    </source>
</evidence>